<reference evidence="9" key="1">
    <citation type="submission" date="2025-08" db="UniProtKB">
        <authorList>
            <consortium name="Ensembl"/>
        </authorList>
    </citation>
    <scope>IDENTIFICATION</scope>
</reference>
<dbReference type="AlphaFoldDB" id="A0A3Q2D3Y1"/>
<feature type="domain" description="SH2" evidence="7">
    <location>
        <begin position="60"/>
        <end position="150"/>
    </location>
</feature>
<evidence type="ECO:0000313" key="10">
    <source>
        <dbReference type="Proteomes" id="UP000265020"/>
    </source>
</evidence>
<evidence type="ECO:0000256" key="3">
    <source>
        <dbReference type="ARBA" id="ARBA00023288"/>
    </source>
</evidence>
<dbReference type="SUPFAM" id="SSF50044">
    <property type="entry name" value="SH3-domain"/>
    <property type="match status" value="2"/>
</dbReference>
<dbReference type="InterPro" id="IPR001452">
    <property type="entry name" value="SH3_domain"/>
</dbReference>
<dbReference type="OrthoDB" id="10255964at2759"/>
<dbReference type="PRINTS" id="PR00401">
    <property type="entry name" value="SH2DOMAIN"/>
</dbReference>
<evidence type="ECO:0000259" key="7">
    <source>
        <dbReference type="PROSITE" id="PS50001"/>
    </source>
</evidence>
<keyword evidence="1 5" id="KW-0728">SH3 domain</keyword>
<organism evidence="9 10">
    <name type="scientific">Cyprinodon variegatus</name>
    <name type="common">Sheepshead minnow</name>
    <dbReference type="NCBI Taxonomy" id="28743"/>
    <lineage>
        <taxon>Eukaryota</taxon>
        <taxon>Metazoa</taxon>
        <taxon>Chordata</taxon>
        <taxon>Craniata</taxon>
        <taxon>Vertebrata</taxon>
        <taxon>Euteleostomi</taxon>
        <taxon>Actinopterygii</taxon>
        <taxon>Neopterygii</taxon>
        <taxon>Teleostei</taxon>
        <taxon>Neoteleostei</taxon>
        <taxon>Acanthomorphata</taxon>
        <taxon>Ovalentaria</taxon>
        <taxon>Atherinomorphae</taxon>
        <taxon>Cyprinodontiformes</taxon>
        <taxon>Cyprinodontidae</taxon>
        <taxon>Cyprinodon</taxon>
    </lineage>
</organism>
<dbReference type="Pfam" id="PF00017">
    <property type="entry name" value="SH2"/>
    <property type="match status" value="1"/>
</dbReference>
<dbReference type="Pfam" id="PF07653">
    <property type="entry name" value="SH3_2"/>
    <property type="match status" value="1"/>
</dbReference>
<feature type="domain" description="SH3" evidence="8">
    <location>
        <begin position="203"/>
        <end position="262"/>
    </location>
</feature>
<dbReference type="Pfam" id="PF00018">
    <property type="entry name" value="SH3_1"/>
    <property type="match status" value="1"/>
</dbReference>
<evidence type="ECO:0000256" key="4">
    <source>
        <dbReference type="PROSITE-ProRule" id="PRU00191"/>
    </source>
</evidence>
<feature type="region of interest" description="Disordered" evidence="6">
    <location>
        <begin position="150"/>
        <end position="169"/>
    </location>
</feature>
<dbReference type="Ensembl" id="ENSCVAT00000020732.1">
    <property type="protein sequence ID" value="ENSCVAP00000013261.1"/>
    <property type="gene ID" value="ENSCVAG00000015728.1"/>
</dbReference>
<keyword evidence="3" id="KW-0449">Lipoprotein</keyword>
<dbReference type="RefSeq" id="XP_015232831.1">
    <property type="nucleotide sequence ID" value="XM_015377345.1"/>
</dbReference>
<dbReference type="Gene3D" id="2.30.30.40">
    <property type="entry name" value="SH3 Domains"/>
    <property type="match status" value="2"/>
</dbReference>
<dbReference type="PROSITE" id="PS50001">
    <property type="entry name" value="SH2"/>
    <property type="match status" value="1"/>
</dbReference>
<protein>
    <submittedName>
        <fullName evidence="9">GRB2 related adaptor protein b</fullName>
    </submittedName>
</protein>
<sequence length="262" mass="29901">MEAVALFSFAASEADEISFQKGDIVKVIEMEEDSCWFTAEMEGKRGFVPENYISLRPHPWFAGAISRLEAEKRLCWQETGVFLVRESESAPGEFSLSVSYGDRVEHFRVLEGGGQYYIWDKAFCSLNLLVEFYRAHSIAVEKVVRLRDFPSSPNQHSHPGRNPYPNPYKSSSIESIPSAHLHSNPPLRERQASAHSLKPVLEQRPRVARALCDYTPSQTTHLHFERNEIIDLLDCSSTLSWRGRCRGRVGIFPPEFVQPLHH</sequence>
<proteinExistence type="predicted"/>
<dbReference type="InterPro" id="IPR000980">
    <property type="entry name" value="SH2"/>
</dbReference>
<evidence type="ECO:0000256" key="2">
    <source>
        <dbReference type="ARBA" id="ARBA00022999"/>
    </source>
</evidence>
<keyword evidence="10" id="KW-1185">Reference proteome</keyword>
<dbReference type="GeneTree" id="ENSGT00940000156254"/>
<feature type="domain" description="SH3" evidence="8">
    <location>
        <begin position="1"/>
        <end position="58"/>
    </location>
</feature>
<dbReference type="SUPFAM" id="SSF55550">
    <property type="entry name" value="SH2 domain"/>
    <property type="match status" value="1"/>
</dbReference>
<dbReference type="InterPro" id="IPR043539">
    <property type="entry name" value="Grb2-like"/>
</dbReference>
<accession>A0A3Q2D3Y1</accession>
<dbReference type="PANTHER" id="PTHR46037">
    <property type="entry name" value="PROTEIN ENHANCER OF SEVENLESS 2B"/>
    <property type="match status" value="1"/>
</dbReference>
<dbReference type="InterPro" id="IPR036028">
    <property type="entry name" value="SH3-like_dom_sf"/>
</dbReference>
<dbReference type="OMA" id="HPARNPY"/>
<dbReference type="Gene3D" id="3.30.505.10">
    <property type="entry name" value="SH2 domain"/>
    <property type="match status" value="1"/>
</dbReference>
<dbReference type="InterPro" id="IPR036860">
    <property type="entry name" value="SH2_dom_sf"/>
</dbReference>
<reference evidence="9" key="2">
    <citation type="submission" date="2025-09" db="UniProtKB">
        <authorList>
            <consortium name="Ensembl"/>
        </authorList>
    </citation>
    <scope>IDENTIFICATION</scope>
</reference>
<dbReference type="KEGG" id="cvg:107086417"/>
<dbReference type="Proteomes" id="UP000265020">
    <property type="component" value="Unassembled WGS sequence"/>
</dbReference>
<evidence type="ECO:0000313" key="9">
    <source>
        <dbReference type="Ensembl" id="ENSCVAP00000013261.1"/>
    </source>
</evidence>
<dbReference type="PROSITE" id="PS50002">
    <property type="entry name" value="SH3"/>
    <property type="match status" value="2"/>
</dbReference>
<keyword evidence="2 4" id="KW-0727">SH2 domain</keyword>
<name>A0A3Q2D3Y1_CYPVA</name>
<evidence type="ECO:0000256" key="6">
    <source>
        <dbReference type="SAM" id="MobiDB-lite"/>
    </source>
</evidence>
<evidence type="ECO:0000256" key="1">
    <source>
        <dbReference type="ARBA" id="ARBA00022443"/>
    </source>
</evidence>
<dbReference type="SMART" id="SM00252">
    <property type="entry name" value="SH2"/>
    <property type="match status" value="1"/>
</dbReference>
<evidence type="ECO:0000256" key="5">
    <source>
        <dbReference type="PROSITE-ProRule" id="PRU00192"/>
    </source>
</evidence>
<dbReference type="GeneID" id="107086417"/>
<evidence type="ECO:0000259" key="8">
    <source>
        <dbReference type="PROSITE" id="PS50002"/>
    </source>
</evidence>
<dbReference type="PRINTS" id="PR00452">
    <property type="entry name" value="SH3DOMAIN"/>
</dbReference>
<dbReference type="SMART" id="SM00326">
    <property type="entry name" value="SH3"/>
    <property type="match status" value="2"/>
</dbReference>
<dbReference type="STRING" id="28743.ENSCVAP00000013261"/>